<organism evidence="1 2">
    <name type="scientific">Digitaria exilis</name>
    <dbReference type="NCBI Taxonomy" id="1010633"/>
    <lineage>
        <taxon>Eukaryota</taxon>
        <taxon>Viridiplantae</taxon>
        <taxon>Streptophyta</taxon>
        <taxon>Embryophyta</taxon>
        <taxon>Tracheophyta</taxon>
        <taxon>Spermatophyta</taxon>
        <taxon>Magnoliopsida</taxon>
        <taxon>Liliopsida</taxon>
        <taxon>Poales</taxon>
        <taxon>Poaceae</taxon>
        <taxon>PACMAD clade</taxon>
        <taxon>Panicoideae</taxon>
        <taxon>Panicodae</taxon>
        <taxon>Paniceae</taxon>
        <taxon>Anthephorinae</taxon>
        <taxon>Digitaria</taxon>
    </lineage>
</organism>
<gene>
    <name evidence="1" type="ORF">HU200_029669</name>
</gene>
<keyword evidence="2" id="KW-1185">Reference proteome</keyword>
<protein>
    <submittedName>
        <fullName evidence="1">Uncharacterized protein</fullName>
    </submittedName>
</protein>
<comment type="caution">
    <text evidence="1">The sequence shown here is derived from an EMBL/GenBank/DDBJ whole genome shotgun (WGS) entry which is preliminary data.</text>
</comment>
<accession>A0A835BTI1</accession>
<dbReference type="OrthoDB" id="692647at2759"/>
<dbReference type="Proteomes" id="UP000636709">
    <property type="component" value="Unassembled WGS sequence"/>
</dbReference>
<sequence>MVQVPSDGIQTEEWWNSEMAKLPKNLKPNKATILIYTASNVWKERNRRVFEGKSASPSAIINLIKEEANIRALALRDEIVQLTQ</sequence>
<dbReference type="EMBL" id="JACEFO010001754">
    <property type="protein sequence ID" value="KAF8709949.1"/>
    <property type="molecule type" value="Genomic_DNA"/>
</dbReference>
<proteinExistence type="predicted"/>
<evidence type="ECO:0000313" key="1">
    <source>
        <dbReference type="EMBL" id="KAF8709949.1"/>
    </source>
</evidence>
<dbReference type="AlphaFoldDB" id="A0A835BTI1"/>
<evidence type="ECO:0000313" key="2">
    <source>
        <dbReference type="Proteomes" id="UP000636709"/>
    </source>
</evidence>
<name>A0A835BTI1_9POAL</name>
<reference evidence="1" key="1">
    <citation type="submission" date="2020-07" db="EMBL/GenBank/DDBJ databases">
        <title>Genome sequence and genetic diversity analysis of an under-domesticated orphan crop, white fonio (Digitaria exilis).</title>
        <authorList>
            <person name="Bennetzen J.L."/>
            <person name="Chen S."/>
            <person name="Ma X."/>
            <person name="Wang X."/>
            <person name="Yssel A.E.J."/>
            <person name="Chaluvadi S.R."/>
            <person name="Johnson M."/>
            <person name="Gangashetty P."/>
            <person name="Hamidou F."/>
            <person name="Sanogo M.D."/>
            <person name="Zwaenepoel A."/>
            <person name="Wallace J."/>
            <person name="Van De Peer Y."/>
            <person name="Van Deynze A."/>
        </authorList>
    </citation>
    <scope>NUCLEOTIDE SEQUENCE</scope>
    <source>
        <tissue evidence="1">Leaves</tissue>
    </source>
</reference>